<accession>A0AAP3EX52</accession>
<sequence length="420" mass="47638">MRQIELSGYKPYTEVLAQRSPRGQHRKTYTIALPLHLIGTYLPIPDPEVPFPGNRRVNKRHANKFTDYWLENKTWVTPPLLIDTTTPLHEDFTVEFGAGDVEFGVLKLYQNSDRTFEILDGQHRILGWKIAGDRIADDLKAYRSRLQAAEENGNSDTAEHWKKKIQETQALQTRYEHEYVTVEILQGITEDGHKQAFNDIATNALGITKSVTVSFDRRSMINRIAIDAAEGVELLQDRVDWEKDRVAGKNENLLSGRNLADLVRHVAVGIAGRMTRRREAEMNENSVAKLAEKFFTVLVESFTSLQEIAGGSVTPLEVREREMTISPTVLRVLAGAFHECAVDLSDERHPSLSTEGVEQIQRLFRELDGTMSYPLDDRWIETGFFADEDSKTPLSRAQDLSGLTAKLTEWAKIGSPFREN</sequence>
<dbReference type="Pfam" id="PF14072">
    <property type="entry name" value="DndB"/>
    <property type="match status" value="1"/>
</dbReference>
<evidence type="ECO:0000313" key="1">
    <source>
        <dbReference type="EMBL" id="MCV7629092.1"/>
    </source>
</evidence>
<comment type="caution">
    <text evidence="1">The sequence shown here is derived from an EMBL/GenBank/DDBJ whole genome shotgun (WGS) entry which is preliminary data.</text>
</comment>
<dbReference type="InterPro" id="IPR017642">
    <property type="entry name" value="DNA_S_mod_DndB"/>
</dbReference>
<reference evidence="1" key="1">
    <citation type="submission" date="2023-06" db="EMBL/GenBank/DDBJ databases">
        <title>lsaBGC provides a comprehensive framework for evolutionary analysis of biosynthetic gene clusters within focal taxa.</title>
        <authorList>
            <person name="Salamzade R."/>
            <person name="Sandstrom S."/>
            <person name="Kalan L.R."/>
        </authorList>
    </citation>
    <scope>NUCLEOTIDE SEQUENCE</scope>
    <source>
        <strain evidence="1">P3-SID899</strain>
    </source>
</reference>
<evidence type="ECO:0000313" key="2">
    <source>
        <dbReference type="Proteomes" id="UP001205867"/>
    </source>
</evidence>
<organism evidence="1 2">
    <name type="scientific">Micrococcus luteus</name>
    <name type="common">Micrococcus lysodeikticus</name>
    <dbReference type="NCBI Taxonomy" id="1270"/>
    <lineage>
        <taxon>Bacteria</taxon>
        <taxon>Bacillati</taxon>
        <taxon>Actinomycetota</taxon>
        <taxon>Actinomycetes</taxon>
        <taxon>Micrococcales</taxon>
        <taxon>Micrococcaceae</taxon>
        <taxon>Micrococcus</taxon>
    </lineage>
</organism>
<evidence type="ECO:0008006" key="3">
    <source>
        <dbReference type="Google" id="ProtNLM"/>
    </source>
</evidence>
<dbReference type="AlphaFoldDB" id="A0AAP3EX52"/>
<proteinExistence type="predicted"/>
<gene>
    <name evidence="1" type="ORF">M3A82_007035</name>
</gene>
<dbReference type="Proteomes" id="UP001205867">
    <property type="component" value="Unassembled WGS sequence"/>
</dbReference>
<dbReference type="EMBL" id="JALXKZ020000013">
    <property type="protein sequence ID" value="MCV7629092.1"/>
    <property type="molecule type" value="Genomic_DNA"/>
</dbReference>
<name>A0AAP3EX52_MICLU</name>
<dbReference type="CDD" id="cd16414">
    <property type="entry name" value="dndB_like"/>
    <property type="match status" value="1"/>
</dbReference>
<protein>
    <recommendedName>
        <fullName evidence="3">DGQHR domain-containing protein</fullName>
    </recommendedName>
</protein>